<dbReference type="EMBL" id="MSZS01000003">
    <property type="protein sequence ID" value="PKX94841.1"/>
    <property type="molecule type" value="Genomic_DNA"/>
</dbReference>
<evidence type="ECO:0008006" key="9">
    <source>
        <dbReference type="Google" id="ProtNLM"/>
    </source>
</evidence>
<dbReference type="GO" id="GO:0003677">
    <property type="term" value="F:DNA binding"/>
    <property type="evidence" value="ECO:0007669"/>
    <property type="project" value="UniProtKB-KW"/>
</dbReference>
<proteinExistence type="predicted"/>
<keyword evidence="6" id="KW-0539">Nucleus</keyword>
<dbReference type="OrthoDB" id="2154091at2759"/>
<protein>
    <recommendedName>
        <fullName evidence="9">Transcription factor domain-containing protein</fullName>
    </recommendedName>
</protein>
<feature type="non-terminal residue" evidence="7">
    <location>
        <position position="1"/>
    </location>
</feature>
<dbReference type="STRING" id="1392255.A0A2I1CB66"/>
<keyword evidence="1" id="KW-0479">Metal-binding</keyword>
<evidence type="ECO:0000256" key="3">
    <source>
        <dbReference type="ARBA" id="ARBA00023015"/>
    </source>
</evidence>
<dbReference type="InterPro" id="IPR051615">
    <property type="entry name" value="Transcr_Regulatory_Elem"/>
</dbReference>
<evidence type="ECO:0000256" key="5">
    <source>
        <dbReference type="ARBA" id="ARBA00023163"/>
    </source>
</evidence>
<dbReference type="Proteomes" id="UP000234474">
    <property type="component" value="Unassembled WGS sequence"/>
</dbReference>
<comment type="caution">
    <text evidence="7">The sequence shown here is derived from an EMBL/GenBank/DDBJ whole genome shotgun (WGS) entry which is preliminary data.</text>
</comment>
<keyword evidence="4" id="KW-0238">DNA-binding</keyword>
<dbReference type="AlphaFoldDB" id="A0A2I1CB66"/>
<dbReference type="RefSeq" id="XP_024683436.1">
    <property type="nucleotide sequence ID" value="XM_024821737.1"/>
</dbReference>
<organism evidence="7 8">
    <name type="scientific">Aspergillus novofumigatus (strain IBT 16806)</name>
    <dbReference type="NCBI Taxonomy" id="1392255"/>
    <lineage>
        <taxon>Eukaryota</taxon>
        <taxon>Fungi</taxon>
        <taxon>Dikarya</taxon>
        <taxon>Ascomycota</taxon>
        <taxon>Pezizomycotina</taxon>
        <taxon>Eurotiomycetes</taxon>
        <taxon>Eurotiomycetidae</taxon>
        <taxon>Eurotiales</taxon>
        <taxon>Aspergillaceae</taxon>
        <taxon>Aspergillus</taxon>
        <taxon>Aspergillus subgen. Fumigati</taxon>
    </lineage>
</organism>
<keyword evidence="3" id="KW-0805">Transcription regulation</keyword>
<feature type="non-terminal residue" evidence="7">
    <location>
        <position position="209"/>
    </location>
</feature>
<accession>A0A2I1CB66</accession>
<dbReference type="PANTHER" id="PTHR31313:SF86">
    <property type="entry name" value="ZN(2)-C6 FUNGAL-TYPE DOMAIN-CONTAINING PROTEIN"/>
    <property type="match status" value="1"/>
</dbReference>
<dbReference type="VEuPathDB" id="FungiDB:P174DRAFT_354138"/>
<keyword evidence="2" id="KW-0862">Zinc</keyword>
<evidence type="ECO:0000256" key="4">
    <source>
        <dbReference type="ARBA" id="ARBA00023125"/>
    </source>
</evidence>
<dbReference type="GO" id="GO:0046872">
    <property type="term" value="F:metal ion binding"/>
    <property type="evidence" value="ECO:0007669"/>
    <property type="project" value="UniProtKB-KW"/>
</dbReference>
<dbReference type="OMA" id="ECRRIWY"/>
<sequence length="209" mass="23974">RLPSLCLGQPPAMQEAAGNVTCNYLDSFEEMEAWTLYYDPAFPIFGTTVPVYHGRPSHAISTFEALLQLCKIAAQIIDAFYALNSVTSSDKRLLQTRQDILTQLKQWDQDLSARLRFDPNTDTTPPPHQMTLHTTYWTLVILVEQAFLNRGHFRFTLDPPVEDELRQNCIRAALNIWKLVDAYRKAFTLRRAHYGISYATYCAVLVMLQ</sequence>
<dbReference type="GeneID" id="36529063"/>
<keyword evidence="8" id="KW-1185">Reference proteome</keyword>
<reference evidence="8" key="1">
    <citation type="journal article" date="2018" name="Proc. Natl. Acad. Sci. U.S.A.">
        <title>Linking secondary metabolites to gene clusters through genome sequencing of six diverse Aspergillus species.</title>
        <authorList>
            <person name="Kaerboelling I."/>
            <person name="Vesth T.C."/>
            <person name="Frisvad J.C."/>
            <person name="Nybo J.L."/>
            <person name="Theobald S."/>
            <person name="Kuo A."/>
            <person name="Bowyer P."/>
            <person name="Matsuda Y."/>
            <person name="Mondo S."/>
            <person name="Lyhne E.K."/>
            <person name="Kogle M.E."/>
            <person name="Clum A."/>
            <person name="Lipzen A."/>
            <person name="Salamov A."/>
            <person name="Ngan C.Y."/>
            <person name="Daum C."/>
            <person name="Chiniquy J."/>
            <person name="Barry K."/>
            <person name="LaButti K."/>
            <person name="Haridas S."/>
            <person name="Simmons B.A."/>
            <person name="Magnuson J.K."/>
            <person name="Mortensen U.H."/>
            <person name="Larsen T.O."/>
            <person name="Grigoriev I.V."/>
            <person name="Baker S.E."/>
            <person name="Andersen M.R."/>
        </authorList>
    </citation>
    <scope>NUCLEOTIDE SEQUENCE [LARGE SCALE GENOMIC DNA]</scope>
    <source>
        <strain evidence="8">IBT 16806</strain>
    </source>
</reference>
<evidence type="ECO:0000256" key="6">
    <source>
        <dbReference type="ARBA" id="ARBA00023242"/>
    </source>
</evidence>
<keyword evidence="5" id="KW-0804">Transcription</keyword>
<name>A0A2I1CB66_ASPN1</name>
<dbReference type="PANTHER" id="PTHR31313">
    <property type="entry name" value="TY1 ENHANCER ACTIVATOR"/>
    <property type="match status" value="1"/>
</dbReference>
<evidence type="ECO:0000256" key="2">
    <source>
        <dbReference type="ARBA" id="ARBA00022833"/>
    </source>
</evidence>
<evidence type="ECO:0000256" key="1">
    <source>
        <dbReference type="ARBA" id="ARBA00022723"/>
    </source>
</evidence>
<gene>
    <name evidence="7" type="ORF">P174DRAFT_354138</name>
</gene>
<evidence type="ECO:0000313" key="8">
    <source>
        <dbReference type="Proteomes" id="UP000234474"/>
    </source>
</evidence>
<evidence type="ECO:0000313" key="7">
    <source>
        <dbReference type="EMBL" id="PKX94841.1"/>
    </source>
</evidence>